<accession>A0ABT9NBK3</accession>
<feature type="transmembrane region" description="Helical" evidence="1">
    <location>
        <begin position="203"/>
        <end position="222"/>
    </location>
</feature>
<reference evidence="2 3" key="1">
    <citation type="submission" date="2023-07" db="EMBL/GenBank/DDBJ databases">
        <title>Sequencing the genomes of 1000 actinobacteria strains.</title>
        <authorList>
            <person name="Klenk H.-P."/>
        </authorList>
    </citation>
    <scope>NUCLEOTIDE SEQUENCE [LARGE SCALE GENOMIC DNA]</scope>
    <source>
        <strain evidence="2 3">DSM 102162</strain>
    </source>
</reference>
<evidence type="ECO:0000313" key="3">
    <source>
        <dbReference type="Proteomes" id="UP001235966"/>
    </source>
</evidence>
<dbReference type="RefSeq" id="WP_278058773.1">
    <property type="nucleotide sequence ID" value="NZ_CP121247.1"/>
</dbReference>
<keyword evidence="3" id="KW-1185">Reference proteome</keyword>
<gene>
    <name evidence="2" type="ORF">J2S49_001164</name>
</gene>
<comment type="caution">
    <text evidence="2">The sequence shown here is derived from an EMBL/GenBank/DDBJ whole genome shotgun (WGS) entry which is preliminary data.</text>
</comment>
<sequence>MMWLVAGVAVMAVMYVSVRRFGAPVGERRGEHGTRRRRRRGVRRRRKELDMGMLITEVATRLRSGATIERAWAMALESAGMEGEGGHLVGLGGRLRRIWRKGQENPPKWTSPGSTGAVLDREGVPVVLRELWNAGRWQRRQRGITSIAAATLPATFAVCRMGSATGAPMAEILEACAAGITETGEAKSARDVALAGPITSAQMLAVLPFFGMFLAWMLGIRLGEFVATLMGKVTFGAGLVFEVAGIWLVWRMVRVAKEKEAVE</sequence>
<keyword evidence="1" id="KW-0472">Membrane</keyword>
<keyword evidence="1" id="KW-1133">Transmembrane helix</keyword>
<keyword evidence="1" id="KW-0812">Transmembrane</keyword>
<proteinExistence type="predicted"/>
<protein>
    <submittedName>
        <fullName evidence="2">Tight adherence protein B</fullName>
    </submittedName>
</protein>
<dbReference type="EMBL" id="JAUSQW010000001">
    <property type="protein sequence ID" value="MDP9801088.1"/>
    <property type="molecule type" value="Genomic_DNA"/>
</dbReference>
<organism evidence="2 3">
    <name type="scientific">Arcanobacterium wilhelmae</name>
    <dbReference type="NCBI Taxonomy" id="1803177"/>
    <lineage>
        <taxon>Bacteria</taxon>
        <taxon>Bacillati</taxon>
        <taxon>Actinomycetota</taxon>
        <taxon>Actinomycetes</taxon>
        <taxon>Actinomycetales</taxon>
        <taxon>Actinomycetaceae</taxon>
        <taxon>Arcanobacterium</taxon>
    </lineage>
</organism>
<name>A0ABT9NBK3_9ACTO</name>
<feature type="transmembrane region" description="Helical" evidence="1">
    <location>
        <begin position="229"/>
        <end position="250"/>
    </location>
</feature>
<evidence type="ECO:0000313" key="2">
    <source>
        <dbReference type="EMBL" id="MDP9801088.1"/>
    </source>
</evidence>
<evidence type="ECO:0000256" key="1">
    <source>
        <dbReference type="SAM" id="Phobius"/>
    </source>
</evidence>
<dbReference type="Proteomes" id="UP001235966">
    <property type="component" value="Unassembled WGS sequence"/>
</dbReference>